<protein>
    <recommendedName>
        <fullName evidence="5">Molybdopterin synthase sulfur carrier subunit</fullName>
    </recommendedName>
    <alternativeName>
        <fullName evidence="11">MPT synthase subunit 1</fullName>
    </alternativeName>
    <alternativeName>
        <fullName evidence="8">Molybdenum cofactor biosynthesis protein D</fullName>
    </alternativeName>
    <alternativeName>
        <fullName evidence="10">Molybdopterin-converting factor small subunit</fullName>
    </alternativeName>
    <alternativeName>
        <fullName evidence="9">Molybdopterin-converting factor subunit 1</fullName>
    </alternativeName>
    <alternativeName>
        <fullName evidence="12">Sulfur carrier protein MoaD</fullName>
    </alternativeName>
</protein>
<dbReference type="OrthoDB" id="9801945at2"/>
<dbReference type="Pfam" id="PF02597">
    <property type="entry name" value="ThiS"/>
    <property type="match status" value="1"/>
</dbReference>
<dbReference type="PANTHER" id="PTHR33359">
    <property type="entry name" value="MOLYBDOPTERIN SYNTHASE SULFUR CARRIER SUBUNIT"/>
    <property type="match status" value="1"/>
</dbReference>
<evidence type="ECO:0000256" key="3">
    <source>
        <dbReference type="ARBA" id="ARBA00023150"/>
    </source>
</evidence>
<accession>A0A223EHH3</accession>
<dbReference type="GO" id="GO:1990133">
    <property type="term" value="C:molybdopterin adenylyltransferase complex"/>
    <property type="evidence" value="ECO:0007669"/>
    <property type="project" value="TreeGrafter"/>
</dbReference>
<evidence type="ECO:0000256" key="7">
    <source>
        <dbReference type="ARBA" id="ARBA00063099"/>
    </source>
</evidence>
<dbReference type="UniPathway" id="UPA00344"/>
<dbReference type="GO" id="GO:0000166">
    <property type="term" value="F:nucleotide binding"/>
    <property type="evidence" value="ECO:0007669"/>
    <property type="project" value="UniProtKB-KW"/>
</dbReference>
<comment type="subunit">
    <text evidence="7">Heterotetramer of 2 MoaD subunits and 2 MoaE subunits. Forms a stable heterotetrameric complex of 2 MoaD and 2 MoeB during adenylation of MoaD by MoeB. During catalysis MoaD shuttles between the two heterotetrameric complexes.</text>
</comment>
<dbReference type="SUPFAM" id="SSF54285">
    <property type="entry name" value="MoaD/ThiS"/>
    <property type="match status" value="1"/>
</dbReference>
<comment type="function">
    <text evidence="6">Involved in sulfur transfer in the conversion of molybdopterin precursor Z to molybdopterin.</text>
</comment>
<dbReference type="FunFam" id="3.10.20.30:FF:000010">
    <property type="entry name" value="Molybdopterin synthase sulfur carrier subunit"/>
    <property type="match status" value="1"/>
</dbReference>
<evidence type="ECO:0000256" key="12">
    <source>
        <dbReference type="ARBA" id="ARBA00078992"/>
    </source>
</evidence>
<comment type="pathway">
    <text evidence="1">Cofactor biosynthesis; molybdopterin biosynthesis.</text>
</comment>
<evidence type="ECO:0000256" key="6">
    <source>
        <dbReference type="ARBA" id="ARBA00054425"/>
    </source>
</evidence>
<gene>
    <name evidence="13" type="ORF">BS1321_12755</name>
</gene>
<evidence type="ECO:0000313" key="13">
    <source>
        <dbReference type="EMBL" id="ASS94709.1"/>
    </source>
</evidence>
<keyword evidence="2" id="KW-0547">Nucleotide-binding</keyword>
<evidence type="ECO:0000256" key="4">
    <source>
        <dbReference type="ARBA" id="ARBA00024200"/>
    </source>
</evidence>
<dbReference type="GO" id="GO:0006777">
    <property type="term" value="P:Mo-molybdopterin cofactor biosynthetic process"/>
    <property type="evidence" value="ECO:0007669"/>
    <property type="project" value="UniProtKB-KW"/>
</dbReference>
<sequence>MINVLLFAQLKDELGKETLSIEGNGMSVAQLKGKMKVDFQLEGLETVMTAVNEEFADDDTILSDGDTVAFIPPVSGG</sequence>
<evidence type="ECO:0000256" key="2">
    <source>
        <dbReference type="ARBA" id="ARBA00022741"/>
    </source>
</evidence>
<dbReference type="InterPro" id="IPR003749">
    <property type="entry name" value="ThiS/MoaD-like"/>
</dbReference>
<proteinExistence type="inferred from homology"/>
<evidence type="ECO:0000256" key="1">
    <source>
        <dbReference type="ARBA" id="ARBA00005046"/>
    </source>
</evidence>
<dbReference type="CDD" id="cd00754">
    <property type="entry name" value="Ubl_MoaD"/>
    <property type="match status" value="1"/>
</dbReference>
<evidence type="ECO:0000313" key="14">
    <source>
        <dbReference type="Proteomes" id="UP000214618"/>
    </source>
</evidence>
<dbReference type="PANTHER" id="PTHR33359:SF1">
    <property type="entry name" value="MOLYBDOPTERIN SYNTHASE SULFUR CARRIER SUBUNIT"/>
    <property type="match status" value="1"/>
</dbReference>
<evidence type="ECO:0000256" key="8">
    <source>
        <dbReference type="ARBA" id="ARBA00075076"/>
    </source>
</evidence>
<dbReference type="AlphaFoldDB" id="A0A223EHH3"/>
<keyword evidence="3" id="KW-0501">Molybdenum cofactor biosynthesis</keyword>
<dbReference type="InterPro" id="IPR016155">
    <property type="entry name" value="Mopterin_synth/thiamin_S_b"/>
</dbReference>
<dbReference type="GeneID" id="56473621"/>
<dbReference type="RefSeq" id="WP_063234202.1">
    <property type="nucleotide sequence ID" value="NZ_BCVO01000014.1"/>
</dbReference>
<evidence type="ECO:0000256" key="5">
    <source>
        <dbReference type="ARBA" id="ARBA00024247"/>
    </source>
</evidence>
<name>A0A223EHH3_9BACI</name>
<evidence type="ECO:0000256" key="9">
    <source>
        <dbReference type="ARBA" id="ARBA00076711"/>
    </source>
</evidence>
<dbReference type="Proteomes" id="UP000214618">
    <property type="component" value="Chromosome"/>
</dbReference>
<dbReference type="NCBIfam" id="TIGR01682">
    <property type="entry name" value="moaD"/>
    <property type="match status" value="1"/>
</dbReference>
<reference evidence="13 14" key="1">
    <citation type="submission" date="2016-10" db="EMBL/GenBank/DDBJ databases">
        <title>The whole genome sequencing and assembly of Bacillus simplex DSM 1321 strain.</title>
        <authorList>
            <person name="Park M.-K."/>
            <person name="Lee Y.-J."/>
            <person name="Yi H."/>
            <person name="Bahn Y.-S."/>
            <person name="Kim J.F."/>
            <person name="Lee D.-W."/>
        </authorList>
    </citation>
    <scope>NUCLEOTIDE SEQUENCE [LARGE SCALE GENOMIC DNA]</scope>
    <source>
        <strain evidence="13 14">DSM 1321</strain>
    </source>
</reference>
<organism evidence="13 14">
    <name type="scientific">Peribacillus simplex NBRC 15720 = DSM 1321</name>
    <dbReference type="NCBI Taxonomy" id="1349754"/>
    <lineage>
        <taxon>Bacteria</taxon>
        <taxon>Bacillati</taxon>
        <taxon>Bacillota</taxon>
        <taxon>Bacilli</taxon>
        <taxon>Bacillales</taxon>
        <taxon>Bacillaceae</taxon>
        <taxon>Peribacillus</taxon>
    </lineage>
</organism>
<dbReference type="Gene3D" id="3.10.20.30">
    <property type="match status" value="1"/>
</dbReference>
<dbReference type="InterPro" id="IPR012675">
    <property type="entry name" value="Beta-grasp_dom_sf"/>
</dbReference>
<dbReference type="EMBL" id="CP017704">
    <property type="protein sequence ID" value="ASS94709.1"/>
    <property type="molecule type" value="Genomic_DNA"/>
</dbReference>
<comment type="similarity">
    <text evidence="4">Belongs to the MoaD family.</text>
</comment>
<dbReference type="InterPro" id="IPR044672">
    <property type="entry name" value="MOCS2A"/>
</dbReference>
<evidence type="ECO:0000256" key="11">
    <source>
        <dbReference type="ARBA" id="ARBA00078020"/>
    </source>
</evidence>
<evidence type="ECO:0000256" key="10">
    <source>
        <dbReference type="ARBA" id="ARBA00077809"/>
    </source>
</evidence>